<comment type="pathway">
    <text evidence="3 19">Cofactor biosynthesis; adenosylcobalamin biosynthesis; adenosylcobalamin from cob(II)yrinate a,c-diamide: step 7/7.</text>
</comment>
<feature type="transmembrane region" description="Helical" evidence="19">
    <location>
        <begin position="75"/>
        <end position="93"/>
    </location>
</feature>
<evidence type="ECO:0000256" key="11">
    <source>
        <dbReference type="ARBA" id="ARBA00022842"/>
    </source>
</evidence>
<feature type="transmembrane region" description="Helical" evidence="19">
    <location>
        <begin position="47"/>
        <end position="69"/>
    </location>
</feature>
<evidence type="ECO:0000256" key="9">
    <source>
        <dbReference type="ARBA" id="ARBA00022679"/>
    </source>
</evidence>
<protein>
    <recommendedName>
        <fullName evidence="6 19">Adenosylcobinamide-GDP ribazoletransferase</fullName>
        <ecNumber evidence="5 19">2.7.8.26</ecNumber>
    </recommendedName>
    <alternativeName>
        <fullName evidence="16 19">Cobalamin synthase</fullName>
    </alternativeName>
    <alternativeName>
        <fullName evidence="15 19">Cobalamin-5'-phosphate synthase</fullName>
    </alternativeName>
</protein>
<comment type="caution">
    <text evidence="20">The sequence shown here is derived from an EMBL/GenBank/DDBJ whole genome shotgun (WGS) entry which is preliminary data.</text>
</comment>
<evidence type="ECO:0000256" key="19">
    <source>
        <dbReference type="HAMAP-Rule" id="MF_00719"/>
    </source>
</evidence>
<feature type="transmembrane region" description="Helical" evidence="19">
    <location>
        <begin position="205"/>
        <end position="238"/>
    </location>
</feature>
<dbReference type="InterPro" id="IPR003805">
    <property type="entry name" value="CobS"/>
</dbReference>
<feature type="transmembrane region" description="Helical" evidence="19">
    <location>
        <begin position="163"/>
        <end position="184"/>
    </location>
</feature>
<dbReference type="PANTHER" id="PTHR34148:SF1">
    <property type="entry name" value="ADENOSYLCOBINAMIDE-GDP RIBAZOLETRANSFERASE"/>
    <property type="match status" value="1"/>
</dbReference>
<evidence type="ECO:0000256" key="1">
    <source>
        <dbReference type="ARBA" id="ARBA00001946"/>
    </source>
</evidence>
<keyword evidence="7 19" id="KW-1003">Cell membrane</keyword>
<evidence type="ECO:0000256" key="6">
    <source>
        <dbReference type="ARBA" id="ARBA00015850"/>
    </source>
</evidence>
<dbReference type="EC" id="2.7.8.26" evidence="5 19"/>
<evidence type="ECO:0000256" key="10">
    <source>
        <dbReference type="ARBA" id="ARBA00022692"/>
    </source>
</evidence>
<comment type="function">
    <text evidence="14 19">Joins adenosylcobinamide-GDP and alpha-ribazole to generate adenosylcobalamin (Ado-cobalamin). Also synthesizes adenosylcobalamin 5'-phosphate from adenosylcobinamide-GDP and alpha-ribazole 5'-phosphate.</text>
</comment>
<evidence type="ECO:0000256" key="3">
    <source>
        <dbReference type="ARBA" id="ARBA00004663"/>
    </source>
</evidence>
<evidence type="ECO:0000256" key="16">
    <source>
        <dbReference type="ARBA" id="ARBA00032853"/>
    </source>
</evidence>
<dbReference type="Pfam" id="PF02654">
    <property type="entry name" value="CobS"/>
    <property type="match status" value="1"/>
</dbReference>
<proteinExistence type="inferred from homology"/>
<comment type="catalytic activity">
    <reaction evidence="18 19">
        <text>alpha-ribazole 5'-phosphate + adenosylcob(III)inamide-GDP = adenosylcob(III)alamin 5'-phosphate + GMP + H(+)</text>
        <dbReference type="Rhea" id="RHEA:23560"/>
        <dbReference type="ChEBI" id="CHEBI:15378"/>
        <dbReference type="ChEBI" id="CHEBI:57918"/>
        <dbReference type="ChEBI" id="CHEBI:58115"/>
        <dbReference type="ChEBI" id="CHEBI:60487"/>
        <dbReference type="ChEBI" id="CHEBI:60493"/>
        <dbReference type="EC" id="2.7.8.26"/>
    </reaction>
</comment>
<organism evidence="20 21">
    <name type="scientific">Microbulbifer salipaludis</name>
    <dbReference type="NCBI Taxonomy" id="187980"/>
    <lineage>
        <taxon>Bacteria</taxon>
        <taxon>Pseudomonadati</taxon>
        <taxon>Pseudomonadota</taxon>
        <taxon>Gammaproteobacteria</taxon>
        <taxon>Cellvibrionales</taxon>
        <taxon>Microbulbiferaceae</taxon>
        <taxon>Microbulbifer</taxon>
    </lineage>
</organism>
<dbReference type="HAMAP" id="MF_00719">
    <property type="entry name" value="CobS"/>
    <property type="match status" value="1"/>
</dbReference>
<keyword evidence="12 19" id="KW-1133">Transmembrane helix</keyword>
<keyword evidence="8 19" id="KW-0169">Cobalamin biosynthesis</keyword>
<evidence type="ECO:0000256" key="5">
    <source>
        <dbReference type="ARBA" id="ARBA00013200"/>
    </source>
</evidence>
<evidence type="ECO:0000256" key="18">
    <source>
        <dbReference type="ARBA" id="ARBA00049504"/>
    </source>
</evidence>
<dbReference type="RefSeq" id="WP_207002359.1">
    <property type="nucleotide sequence ID" value="NZ_JAEKJR010000002.1"/>
</dbReference>
<keyword evidence="10 19" id="KW-0812">Transmembrane</keyword>
<accession>A0ABS3E8E5</accession>
<evidence type="ECO:0000256" key="15">
    <source>
        <dbReference type="ARBA" id="ARBA00032605"/>
    </source>
</evidence>
<evidence type="ECO:0000256" key="17">
    <source>
        <dbReference type="ARBA" id="ARBA00048623"/>
    </source>
</evidence>
<name>A0ABS3E8E5_9GAMM</name>
<keyword evidence="21" id="KW-1185">Reference proteome</keyword>
<dbReference type="EMBL" id="JAEKJR010000002">
    <property type="protein sequence ID" value="MBN8431559.1"/>
    <property type="molecule type" value="Genomic_DNA"/>
</dbReference>
<evidence type="ECO:0000256" key="8">
    <source>
        <dbReference type="ARBA" id="ARBA00022573"/>
    </source>
</evidence>
<dbReference type="NCBIfam" id="TIGR00317">
    <property type="entry name" value="cobS"/>
    <property type="match status" value="1"/>
</dbReference>
<evidence type="ECO:0000313" key="20">
    <source>
        <dbReference type="EMBL" id="MBN8431559.1"/>
    </source>
</evidence>
<comment type="subcellular location">
    <subcellularLocation>
        <location evidence="2 19">Cell membrane</location>
        <topology evidence="2 19">Multi-pass membrane protein</topology>
    </subcellularLocation>
</comment>
<keyword evidence="13 19" id="KW-0472">Membrane</keyword>
<evidence type="ECO:0000256" key="13">
    <source>
        <dbReference type="ARBA" id="ARBA00023136"/>
    </source>
</evidence>
<dbReference type="GO" id="GO:0051073">
    <property type="term" value="F:adenosylcobinamide-GDP ribazoletransferase activity"/>
    <property type="evidence" value="ECO:0007669"/>
    <property type="project" value="UniProtKB-EC"/>
</dbReference>
<comment type="cofactor">
    <cofactor evidence="1 19">
        <name>Mg(2+)</name>
        <dbReference type="ChEBI" id="CHEBI:18420"/>
    </cofactor>
</comment>
<evidence type="ECO:0000256" key="7">
    <source>
        <dbReference type="ARBA" id="ARBA00022475"/>
    </source>
</evidence>
<evidence type="ECO:0000313" key="21">
    <source>
        <dbReference type="Proteomes" id="UP000664293"/>
    </source>
</evidence>
<feature type="transmembrane region" description="Helical" evidence="19">
    <location>
        <begin position="128"/>
        <end position="151"/>
    </location>
</feature>
<keyword evidence="9 19" id="KW-0808">Transferase</keyword>
<keyword evidence="11 19" id="KW-0460">Magnesium</keyword>
<gene>
    <name evidence="19 20" type="primary">cobS</name>
    <name evidence="20" type="ORF">JF535_11910</name>
</gene>
<evidence type="ECO:0000256" key="14">
    <source>
        <dbReference type="ARBA" id="ARBA00025228"/>
    </source>
</evidence>
<comment type="catalytic activity">
    <reaction evidence="17 19">
        <text>alpha-ribazole + adenosylcob(III)inamide-GDP = adenosylcob(III)alamin + GMP + H(+)</text>
        <dbReference type="Rhea" id="RHEA:16049"/>
        <dbReference type="ChEBI" id="CHEBI:10329"/>
        <dbReference type="ChEBI" id="CHEBI:15378"/>
        <dbReference type="ChEBI" id="CHEBI:18408"/>
        <dbReference type="ChEBI" id="CHEBI:58115"/>
        <dbReference type="ChEBI" id="CHEBI:60487"/>
        <dbReference type="EC" id="2.7.8.26"/>
    </reaction>
</comment>
<reference evidence="20 21" key="1">
    <citation type="submission" date="2020-12" db="EMBL/GenBank/DDBJ databases">
        <title>Oil enriched cultivation method for isolating marine PHA-producing bacteria.</title>
        <authorList>
            <person name="Zheng W."/>
            <person name="Yu S."/>
            <person name="Huang Y."/>
        </authorList>
    </citation>
    <scope>NUCLEOTIDE SEQUENCE [LARGE SCALE GENOMIC DNA]</scope>
    <source>
        <strain evidence="20 21">SN0-2</strain>
    </source>
</reference>
<dbReference type="Proteomes" id="UP000664293">
    <property type="component" value="Unassembled WGS sequence"/>
</dbReference>
<evidence type="ECO:0000256" key="4">
    <source>
        <dbReference type="ARBA" id="ARBA00010561"/>
    </source>
</evidence>
<dbReference type="PANTHER" id="PTHR34148">
    <property type="entry name" value="ADENOSYLCOBINAMIDE-GDP RIBAZOLETRANSFERASE"/>
    <property type="match status" value="1"/>
</dbReference>
<evidence type="ECO:0000256" key="12">
    <source>
        <dbReference type="ARBA" id="ARBA00022989"/>
    </source>
</evidence>
<evidence type="ECO:0000256" key="2">
    <source>
        <dbReference type="ARBA" id="ARBA00004651"/>
    </source>
</evidence>
<comment type="similarity">
    <text evidence="4 19">Belongs to the CobS family.</text>
</comment>
<sequence>MSTPRNSVVHSVTGFTQPFLYALVFLTRLPVAGLLRNVDAETAKRSVYYYPLVGLVVGALLCAATYFFSPLPAQLQAALLLGFWVLVTGALHLDGLADCADAYFAGHKCMDPEERRTRILAVMHDPHCGAMAVIALVIFLLVKFAVLSALLEWLAATEQGTWIYLPLLLAPVLARTAALFLMSLSSYARAQGLVPPSNSQRNRELLPVALLVAVAGIALAPLPVAIGLAAVLPAVILLWRQLWQKQIGGYTGDCLGGLVEITELSVLLLWVALAANGIV</sequence>
<feature type="transmembrane region" description="Helical" evidence="19">
    <location>
        <begin position="15"/>
        <end position="35"/>
    </location>
</feature>